<dbReference type="Pfam" id="PF14226">
    <property type="entry name" value="DIOX_N"/>
    <property type="match status" value="1"/>
</dbReference>
<dbReference type="EMBL" id="CM008049">
    <property type="protein sequence ID" value="PAN25403.1"/>
    <property type="molecule type" value="Genomic_DNA"/>
</dbReference>
<sequence length="356" mass="39992">MAHTEAGGSLPVPNVQALAQTYNRSDEQIPERYIRVEEAAEEVIIDHGISSAIPIIDVSKLLDPDSSKEECAKLGSACRQWGFFQVINHGVPNEVISNFRNDITEFFKQPLESKKAYSMIPGNLQGYGQHFVVSENQKLDWADLFSLVLRPIDSRDMRFWPSHPPSFRNSIDRYSSEAAKLVSCLLKFLAVDMGVEPESFLGIFRGQPQSMRMTYYPPCRQADKVGLQIRKDGKWIAINALDGAFIVNIGDTLEILSNGRYKSIEHRAMVHPTRERMSAAVFHAVCRDATVGPLPELVKKDGEARYSSMSYMDFVKRFFTAKLGGRGHVESLKSSYSRQHGPDGWMESHSAPKPHA</sequence>
<keyword evidence="3" id="KW-0408">Iron</keyword>
<proteinExistence type="predicted"/>
<accession>A0A2S3HL64</accession>
<dbReference type="Pfam" id="PF03171">
    <property type="entry name" value="2OG-FeII_Oxy"/>
    <property type="match status" value="1"/>
</dbReference>
<dbReference type="GO" id="GO:0016491">
    <property type="term" value="F:oxidoreductase activity"/>
    <property type="evidence" value="ECO:0007669"/>
    <property type="project" value="UniProtKB-KW"/>
</dbReference>
<evidence type="ECO:0000256" key="1">
    <source>
        <dbReference type="ARBA" id="ARBA00022723"/>
    </source>
</evidence>
<evidence type="ECO:0008006" key="8">
    <source>
        <dbReference type="Google" id="ProtNLM"/>
    </source>
</evidence>
<feature type="domain" description="Isopenicillin N synthase-like Fe(2+) 2OG dioxygenase" evidence="5">
    <location>
        <begin position="220"/>
        <end position="283"/>
    </location>
</feature>
<dbReference type="Gramene" id="PAN25402">
    <property type="protein sequence ID" value="PAN25402"/>
    <property type="gene ID" value="PAHAL_4G298800"/>
</dbReference>
<evidence type="ECO:0000259" key="5">
    <source>
        <dbReference type="Pfam" id="PF03171"/>
    </source>
</evidence>
<evidence type="ECO:0000256" key="4">
    <source>
        <dbReference type="SAM" id="MobiDB-lite"/>
    </source>
</evidence>
<name>A0A2S3HL64_9POAL</name>
<gene>
    <name evidence="7" type="ORF">PAHAL_4G298800</name>
</gene>
<keyword evidence="2" id="KW-0560">Oxidoreductase</keyword>
<keyword evidence="1" id="KW-0479">Metal-binding</keyword>
<dbReference type="EMBL" id="CM008049">
    <property type="protein sequence ID" value="PAN25402.1"/>
    <property type="molecule type" value="Genomic_DNA"/>
</dbReference>
<dbReference type="Proteomes" id="UP000243499">
    <property type="component" value="Chromosome 4"/>
</dbReference>
<feature type="region of interest" description="Disordered" evidence="4">
    <location>
        <begin position="332"/>
        <end position="356"/>
    </location>
</feature>
<evidence type="ECO:0000256" key="2">
    <source>
        <dbReference type="ARBA" id="ARBA00023002"/>
    </source>
</evidence>
<dbReference type="PANTHER" id="PTHR47991">
    <property type="entry name" value="OXOGLUTARATE/IRON-DEPENDENT DIOXYGENASE"/>
    <property type="match status" value="1"/>
</dbReference>
<dbReference type="InterPro" id="IPR050295">
    <property type="entry name" value="Plant_2OG-oxidoreductases"/>
</dbReference>
<dbReference type="SUPFAM" id="SSF51197">
    <property type="entry name" value="Clavaminate synthase-like"/>
    <property type="match status" value="1"/>
</dbReference>
<dbReference type="InterPro" id="IPR026992">
    <property type="entry name" value="DIOX_N"/>
</dbReference>
<dbReference type="AlphaFoldDB" id="A0A2S3HL64"/>
<feature type="domain" description="Non-haem dioxygenase N-terminal" evidence="6">
    <location>
        <begin position="53"/>
        <end position="162"/>
    </location>
</feature>
<dbReference type="InterPro" id="IPR044861">
    <property type="entry name" value="IPNS-like_FE2OG_OXY"/>
</dbReference>
<organism evidence="7">
    <name type="scientific">Panicum hallii</name>
    <dbReference type="NCBI Taxonomy" id="206008"/>
    <lineage>
        <taxon>Eukaryota</taxon>
        <taxon>Viridiplantae</taxon>
        <taxon>Streptophyta</taxon>
        <taxon>Embryophyta</taxon>
        <taxon>Tracheophyta</taxon>
        <taxon>Spermatophyta</taxon>
        <taxon>Magnoliopsida</taxon>
        <taxon>Liliopsida</taxon>
        <taxon>Poales</taxon>
        <taxon>Poaceae</taxon>
        <taxon>PACMAD clade</taxon>
        <taxon>Panicoideae</taxon>
        <taxon>Panicodae</taxon>
        <taxon>Paniceae</taxon>
        <taxon>Panicinae</taxon>
        <taxon>Panicum</taxon>
        <taxon>Panicum sect. Panicum</taxon>
    </lineage>
</organism>
<protein>
    <recommendedName>
        <fullName evidence="8">Fe2OG dioxygenase domain-containing protein</fullName>
    </recommendedName>
</protein>
<dbReference type="InterPro" id="IPR027443">
    <property type="entry name" value="IPNS-like_sf"/>
</dbReference>
<dbReference type="Gene3D" id="2.60.120.330">
    <property type="entry name" value="B-lactam Antibiotic, Isopenicillin N Synthase, Chain"/>
    <property type="match status" value="1"/>
</dbReference>
<evidence type="ECO:0000313" key="7">
    <source>
        <dbReference type="EMBL" id="PAN25402.1"/>
    </source>
</evidence>
<dbReference type="Gramene" id="PAN25403">
    <property type="protein sequence ID" value="PAN25403"/>
    <property type="gene ID" value="PAHAL_4G298800"/>
</dbReference>
<evidence type="ECO:0000256" key="3">
    <source>
        <dbReference type="ARBA" id="ARBA00023004"/>
    </source>
</evidence>
<evidence type="ECO:0000259" key="6">
    <source>
        <dbReference type="Pfam" id="PF14226"/>
    </source>
</evidence>
<reference evidence="7" key="1">
    <citation type="submission" date="2018-04" db="EMBL/GenBank/DDBJ databases">
        <title>WGS assembly of Panicum hallii.</title>
        <authorList>
            <person name="Lovell J."/>
            <person name="Jenkins J."/>
            <person name="Lowry D."/>
            <person name="Mamidi S."/>
            <person name="Sreedasyam A."/>
            <person name="Weng X."/>
            <person name="Barry K."/>
            <person name="Bonette J."/>
            <person name="Campitelli B."/>
            <person name="Daum C."/>
            <person name="Gordon S."/>
            <person name="Gould B."/>
            <person name="Lipzen A."/>
            <person name="Macqueen A."/>
            <person name="Palacio-Mejia J."/>
            <person name="Plott C."/>
            <person name="Shakirov E."/>
            <person name="Shu S."/>
            <person name="Yoshinaga Y."/>
            <person name="Zane M."/>
            <person name="Rokhsar D."/>
            <person name="Grimwood J."/>
            <person name="Schmutz J."/>
            <person name="Juenger T."/>
        </authorList>
    </citation>
    <scope>NUCLEOTIDE SEQUENCE [LARGE SCALE GENOMIC DNA]</scope>
    <source>
        <strain evidence="7">FIL2</strain>
    </source>
</reference>
<dbReference type="GO" id="GO:0046872">
    <property type="term" value="F:metal ion binding"/>
    <property type="evidence" value="ECO:0007669"/>
    <property type="project" value="UniProtKB-KW"/>
</dbReference>